<keyword evidence="1" id="KW-0808">Transferase</keyword>
<dbReference type="PANTHER" id="PTHR45947:SF3">
    <property type="entry name" value="SULFOQUINOVOSYL TRANSFERASE SQD2"/>
    <property type="match status" value="1"/>
</dbReference>
<dbReference type="InterPro" id="IPR050194">
    <property type="entry name" value="Glycosyltransferase_grp1"/>
</dbReference>
<dbReference type="Pfam" id="PF13692">
    <property type="entry name" value="Glyco_trans_1_4"/>
    <property type="match status" value="1"/>
</dbReference>
<dbReference type="CDD" id="cd03801">
    <property type="entry name" value="GT4_PimA-like"/>
    <property type="match status" value="1"/>
</dbReference>
<dbReference type="EMBL" id="JACIEV010000004">
    <property type="protein sequence ID" value="MBB4153888.1"/>
    <property type="molecule type" value="Genomic_DNA"/>
</dbReference>
<protein>
    <submittedName>
        <fullName evidence="1">Glycosyltransferase involved in cell wall biosynthesis</fullName>
    </submittedName>
</protein>
<dbReference type="RefSeq" id="WP_183983875.1">
    <property type="nucleotide sequence ID" value="NZ_JACIEV010000004.1"/>
</dbReference>
<dbReference type="PANTHER" id="PTHR45947">
    <property type="entry name" value="SULFOQUINOVOSYL TRANSFERASE SQD2"/>
    <property type="match status" value="1"/>
</dbReference>
<accession>A0A840FIV0</accession>
<comment type="caution">
    <text evidence="1">The sequence shown here is derived from an EMBL/GenBank/DDBJ whole genome shotgun (WGS) entry which is preliminary data.</text>
</comment>
<evidence type="ECO:0000313" key="1">
    <source>
        <dbReference type="EMBL" id="MBB4153888.1"/>
    </source>
</evidence>
<dbReference type="SUPFAM" id="SSF53756">
    <property type="entry name" value="UDP-Glycosyltransferase/glycogen phosphorylase"/>
    <property type="match status" value="1"/>
</dbReference>
<name>A0A840FIV0_9SPHN</name>
<organism evidence="1 2">
    <name type="scientific">Sphingomonas jinjuensis</name>
    <dbReference type="NCBI Taxonomy" id="535907"/>
    <lineage>
        <taxon>Bacteria</taxon>
        <taxon>Pseudomonadati</taxon>
        <taxon>Pseudomonadota</taxon>
        <taxon>Alphaproteobacteria</taxon>
        <taxon>Sphingomonadales</taxon>
        <taxon>Sphingomonadaceae</taxon>
        <taxon>Sphingomonas</taxon>
    </lineage>
</organism>
<dbReference type="Gene3D" id="3.40.50.2000">
    <property type="entry name" value="Glycogen Phosphorylase B"/>
    <property type="match status" value="2"/>
</dbReference>
<keyword evidence="2" id="KW-1185">Reference proteome</keyword>
<dbReference type="GO" id="GO:0016758">
    <property type="term" value="F:hexosyltransferase activity"/>
    <property type="evidence" value="ECO:0007669"/>
    <property type="project" value="TreeGrafter"/>
</dbReference>
<dbReference type="Proteomes" id="UP000529795">
    <property type="component" value="Unassembled WGS sequence"/>
</dbReference>
<reference evidence="1 2" key="1">
    <citation type="submission" date="2020-08" db="EMBL/GenBank/DDBJ databases">
        <title>Genomic Encyclopedia of Type Strains, Phase IV (KMG-IV): sequencing the most valuable type-strain genomes for metagenomic binning, comparative biology and taxonomic classification.</title>
        <authorList>
            <person name="Goeker M."/>
        </authorList>
    </citation>
    <scope>NUCLEOTIDE SEQUENCE [LARGE SCALE GENOMIC DNA]</scope>
    <source>
        <strain evidence="1 2">YC6723</strain>
    </source>
</reference>
<proteinExistence type="predicted"/>
<gene>
    <name evidence="1" type="ORF">GGQ80_001794</name>
</gene>
<dbReference type="AlphaFoldDB" id="A0A840FIV0"/>
<sequence>MTQDRFVCAINRNRDGYQVPLALYEAGLLERFVTDFYAPDAPPGWLPAPLRRRRIDGLPHAATTSALASFGVQAAAELLGAPMAPVFRHTDRMLGHVAGRVARSTRSHLYCYSPYLPADCQIAPGTRRAIFEFHPLPGLLWELLAADHARYPDATRQSYQQEAAIKRDDAEHDVWRRADAVSCASSITRRSLEYAGCDPSIITVVPYAFDALPLADPSPPVASERAQAEFLFVGQGVQRKGLHHLIDAWQRADLPDARLTLVCYRIDPGIRAMVKSPSIRLLGRQERADLDALYAASDVFVMPSLVEGFGLVYLEALSRGCHAVATENTGLPDLDLSAGAATIVPSGDIDLLAAALARLSAAAQAGELDRTAIRDEAARWQWRDFRAAIAAHARSILT</sequence>
<evidence type="ECO:0000313" key="2">
    <source>
        <dbReference type="Proteomes" id="UP000529795"/>
    </source>
</evidence>